<evidence type="ECO:0000313" key="2">
    <source>
        <dbReference type="Proteomes" id="UP001177003"/>
    </source>
</evidence>
<name>A0AA35YPG1_LACSI</name>
<keyword evidence="2" id="KW-1185">Reference proteome</keyword>
<protein>
    <submittedName>
        <fullName evidence="1">Uncharacterized protein</fullName>
    </submittedName>
</protein>
<organism evidence="1 2">
    <name type="scientific">Lactuca saligna</name>
    <name type="common">Willowleaf lettuce</name>
    <dbReference type="NCBI Taxonomy" id="75948"/>
    <lineage>
        <taxon>Eukaryota</taxon>
        <taxon>Viridiplantae</taxon>
        <taxon>Streptophyta</taxon>
        <taxon>Embryophyta</taxon>
        <taxon>Tracheophyta</taxon>
        <taxon>Spermatophyta</taxon>
        <taxon>Magnoliopsida</taxon>
        <taxon>eudicotyledons</taxon>
        <taxon>Gunneridae</taxon>
        <taxon>Pentapetalae</taxon>
        <taxon>asterids</taxon>
        <taxon>campanulids</taxon>
        <taxon>Asterales</taxon>
        <taxon>Asteraceae</taxon>
        <taxon>Cichorioideae</taxon>
        <taxon>Cichorieae</taxon>
        <taxon>Lactucinae</taxon>
        <taxon>Lactuca</taxon>
    </lineage>
</organism>
<dbReference type="EMBL" id="OX465079">
    <property type="protein sequence ID" value="CAI9277823.1"/>
    <property type="molecule type" value="Genomic_DNA"/>
</dbReference>
<dbReference type="AlphaFoldDB" id="A0AA35YPG1"/>
<proteinExistence type="predicted"/>
<accession>A0AA35YPG1</accession>
<evidence type="ECO:0000313" key="1">
    <source>
        <dbReference type="EMBL" id="CAI9277823.1"/>
    </source>
</evidence>
<sequence length="125" mass="14219">MATSMGLVPNPSEFEALQETYDLSTVDGVDFPASGVVITSPPFGKIVVYLKTLDVGLCLPLTNFQDELLRRNVCNIQMLTPNAVHKIVAFEMICRANDIILDFFFRYFFWFGAISDKYTFFAWRS</sequence>
<reference evidence="1" key="1">
    <citation type="submission" date="2023-04" db="EMBL/GenBank/DDBJ databases">
        <authorList>
            <person name="Vijverberg K."/>
            <person name="Xiong W."/>
            <person name="Schranz E."/>
        </authorList>
    </citation>
    <scope>NUCLEOTIDE SEQUENCE</scope>
</reference>
<dbReference type="Proteomes" id="UP001177003">
    <property type="component" value="Chromosome 3"/>
</dbReference>
<gene>
    <name evidence="1" type="ORF">LSALG_LOCUS17733</name>
</gene>